<dbReference type="PANTHER" id="PTHR10491">
    <property type="entry name" value="DTDP-4-DEHYDRORHAMNOSE REDUCTASE"/>
    <property type="match status" value="1"/>
</dbReference>
<dbReference type="InterPro" id="IPR005913">
    <property type="entry name" value="dTDP_dehydrorham_reduct"/>
</dbReference>
<dbReference type="CDD" id="cd05254">
    <property type="entry name" value="dTDP_HR_like_SDR_e"/>
    <property type="match status" value="1"/>
</dbReference>
<comment type="caution">
    <text evidence="4">The sequence shown here is derived from an EMBL/GenBank/DDBJ whole genome shotgun (WGS) entry which is preliminary data.</text>
</comment>
<proteinExistence type="inferred from homology"/>
<dbReference type="EMBL" id="JAYJJQ010000010">
    <property type="protein sequence ID" value="MEB3070034.1"/>
    <property type="molecule type" value="Genomic_DNA"/>
</dbReference>
<dbReference type="NCBIfam" id="TIGR01214">
    <property type="entry name" value="rmlD"/>
    <property type="match status" value="1"/>
</dbReference>
<feature type="domain" description="RmlD-like substrate binding" evidence="3">
    <location>
        <begin position="20"/>
        <end position="301"/>
    </location>
</feature>
<dbReference type="SUPFAM" id="SSF51735">
    <property type="entry name" value="NAD(P)-binding Rossmann-fold domains"/>
    <property type="match status" value="1"/>
</dbReference>
<keyword evidence="5" id="KW-1185">Reference proteome</keyword>
<protein>
    <recommendedName>
        <fullName evidence="2">dTDP-4-dehydrorhamnose reductase</fullName>
        <ecNumber evidence="2">1.1.1.133</ecNumber>
    </recommendedName>
</protein>
<keyword evidence="2 4" id="KW-0560">Oxidoreductase</keyword>
<dbReference type="Pfam" id="PF04321">
    <property type="entry name" value="RmlD_sub_bind"/>
    <property type="match status" value="1"/>
</dbReference>
<dbReference type="InterPro" id="IPR036291">
    <property type="entry name" value="NAD(P)-bd_dom_sf"/>
</dbReference>
<evidence type="ECO:0000313" key="4">
    <source>
        <dbReference type="EMBL" id="MEB3070034.1"/>
    </source>
</evidence>
<dbReference type="InterPro" id="IPR029903">
    <property type="entry name" value="RmlD-like-bd"/>
</dbReference>
<accession>A0ABU5Z080</accession>
<dbReference type="Gene3D" id="3.90.25.10">
    <property type="entry name" value="UDP-galactose 4-epimerase, domain 1"/>
    <property type="match status" value="1"/>
</dbReference>
<dbReference type="RefSeq" id="WP_225396863.1">
    <property type="nucleotide sequence ID" value="NZ_JAYJJQ010000010.1"/>
</dbReference>
<evidence type="ECO:0000259" key="3">
    <source>
        <dbReference type="Pfam" id="PF04321"/>
    </source>
</evidence>
<reference evidence="4 5" key="1">
    <citation type="submission" date="2023-12" db="EMBL/GenBank/DDBJ databases">
        <title>Description of new species of Mycobacterium terrae complex isolated from sewage at the Sao Paulo Zoological Park Foundation in Brazil.</title>
        <authorList>
            <person name="Romagnoli C.L."/>
            <person name="Conceicao E.C."/>
            <person name="Machado E."/>
            <person name="Barreto L.B.P.F."/>
            <person name="Sharma A."/>
            <person name="Silva N.M."/>
            <person name="Marques L.E."/>
            <person name="Juliana M.A."/>
            <person name="Lourenco M.C.S."/>
            <person name="Digiampietri L.A."/>
            <person name="Suffys P.N."/>
            <person name="Viana-Niero C."/>
        </authorList>
    </citation>
    <scope>NUCLEOTIDE SEQUENCE [LARGE SCALE GENOMIC DNA]</scope>
    <source>
        <strain evidence="4 5">MYC017</strain>
    </source>
</reference>
<dbReference type="EC" id="1.1.1.133" evidence="2"/>
<dbReference type="PANTHER" id="PTHR10491:SF4">
    <property type="entry name" value="METHIONINE ADENOSYLTRANSFERASE 2 SUBUNIT BETA"/>
    <property type="match status" value="1"/>
</dbReference>
<keyword evidence="2" id="KW-0521">NADP</keyword>
<comment type="function">
    <text evidence="2">Catalyzes the reduction of dTDP-6-deoxy-L-lyxo-4-hexulose to yield dTDP-L-rhamnose.</text>
</comment>
<dbReference type="GO" id="GO:0008831">
    <property type="term" value="F:dTDP-4-dehydrorhamnose reductase activity"/>
    <property type="evidence" value="ECO:0007669"/>
    <property type="project" value="UniProtKB-EC"/>
</dbReference>
<dbReference type="Proteomes" id="UP001299283">
    <property type="component" value="Unassembled WGS sequence"/>
</dbReference>
<dbReference type="Gene3D" id="3.40.50.720">
    <property type="entry name" value="NAD(P)-binding Rossmann-like Domain"/>
    <property type="match status" value="1"/>
</dbReference>
<name>A0ABU5Z080_9MYCO</name>
<comment type="pathway">
    <text evidence="2">Carbohydrate biosynthesis; dTDP-L-rhamnose biosynthesis.</text>
</comment>
<organism evidence="4 5">
    <name type="scientific">[Mycobacterium] vasticus</name>
    <dbReference type="NCBI Taxonomy" id="2875777"/>
    <lineage>
        <taxon>Bacteria</taxon>
        <taxon>Bacillati</taxon>
        <taxon>Actinomycetota</taxon>
        <taxon>Actinomycetes</taxon>
        <taxon>Mycobacteriales</taxon>
        <taxon>Mycobacteriaceae</taxon>
        <taxon>Mycolicibacter</taxon>
    </lineage>
</organism>
<evidence type="ECO:0000256" key="2">
    <source>
        <dbReference type="RuleBase" id="RU364082"/>
    </source>
</evidence>
<comment type="similarity">
    <text evidence="1 2">Belongs to the dTDP-4-dehydrorhamnose reductase family.</text>
</comment>
<evidence type="ECO:0000256" key="1">
    <source>
        <dbReference type="ARBA" id="ARBA00010944"/>
    </source>
</evidence>
<sequence>MPGEAGNRRISSTVMTSRQRIVITGAGGQVGTLLAARAAQQGRELLTFTSAQCDISDSAAVDAVDLRPTDVLVNCAAYTAVDAAEADPDRAYAVNATGPGLLAAACAKAGARLIHISTDYVFDGDFGGAPPRPYELGDATRPLSVYGSTKLAGEHAVLAGSADAVVARTAWVYTGAPDGTDFVSVMRGKAAAGAAVGVVDDQVGSPTYARDLAEALLTLADGWPTARLLHAANAGETSRYEQTRAVYAAVGADPDLVSPVSSDAYPRPAARPPYSALSGVESARAGLAPLRGWRDALSAALGR</sequence>
<gene>
    <name evidence="4" type="primary">rfbD</name>
    <name evidence="4" type="ORF">K5L39_12630</name>
</gene>
<evidence type="ECO:0000313" key="5">
    <source>
        <dbReference type="Proteomes" id="UP001299283"/>
    </source>
</evidence>